<gene>
    <name evidence="4" type="ORF">BESB_084140</name>
</gene>
<proteinExistence type="inferred from homology"/>
<feature type="region of interest" description="Disordered" evidence="3">
    <location>
        <begin position="251"/>
        <end position="291"/>
    </location>
</feature>
<dbReference type="OrthoDB" id="440160at2759"/>
<evidence type="ECO:0000256" key="1">
    <source>
        <dbReference type="ARBA" id="ARBA00006066"/>
    </source>
</evidence>
<dbReference type="GO" id="GO:0016020">
    <property type="term" value="C:membrane"/>
    <property type="evidence" value="ECO:0007669"/>
    <property type="project" value="GOC"/>
</dbReference>
<evidence type="ECO:0000313" key="4">
    <source>
        <dbReference type="EMBL" id="PFH33215.1"/>
    </source>
</evidence>
<dbReference type="GO" id="GO:0000225">
    <property type="term" value="F:N-acetylglucosaminylphosphatidylinositol deacetylase activity"/>
    <property type="evidence" value="ECO:0007669"/>
    <property type="project" value="UniProtKB-EC"/>
</dbReference>
<dbReference type="PANTHER" id="PTHR12993:SF11">
    <property type="entry name" value="N-ACETYLGLUCOSAMINYL-PHOSPHATIDYLINOSITOL DE-N-ACETYLASE"/>
    <property type="match status" value="1"/>
</dbReference>
<evidence type="ECO:0000256" key="2">
    <source>
        <dbReference type="ARBA" id="ARBA00012176"/>
    </source>
</evidence>
<dbReference type="SUPFAM" id="SSF102588">
    <property type="entry name" value="LmbE-like"/>
    <property type="match status" value="2"/>
</dbReference>
<dbReference type="GO" id="GO:0005783">
    <property type="term" value="C:endoplasmic reticulum"/>
    <property type="evidence" value="ECO:0007669"/>
    <property type="project" value="TreeGrafter"/>
</dbReference>
<dbReference type="AlphaFoldDB" id="A0A2A9M5H8"/>
<keyword evidence="5" id="KW-1185">Reference proteome</keyword>
<dbReference type="InterPro" id="IPR003737">
    <property type="entry name" value="GlcNAc_PI_deacetylase-related"/>
</dbReference>
<dbReference type="RefSeq" id="XP_029217224.1">
    <property type="nucleotide sequence ID" value="XM_029366764.1"/>
</dbReference>
<dbReference type="KEGG" id="bbes:BESB_084140"/>
<feature type="compositionally biased region" description="Basic and acidic residues" evidence="3">
    <location>
        <begin position="280"/>
        <end position="291"/>
    </location>
</feature>
<organism evidence="4 5">
    <name type="scientific">Besnoitia besnoiti</name>
    <name type="common">Apicomplexan protozoan</name>
    <dbReference type="NCBI Taxonomy" id="94643"/>
    <lineage>
        <taxon>Eukaryota</taxon>
        <taxon>Sar</taxon>
        <taxon>Alveolata</taxon>
        <taxon>Apicomplexa</taxon>
        <taxon>Conoidasida</taxon>
        <taxon>Coccidia</taxon>
        <taxon>Eucoccidiorida</taxon>
        <taxon>Eimeriorina</taxon>
        <taxon>Sarcocystidae</taxon>
        <taxon>Besnoitia</taxon>
    </lineage>
</organism>
<dbReference type="Proteomes" id="UP000224006">
    <property type="component" value="Chromosome VIII"/>
</dbReference>
<feature type="region of interest" description="Disordered" evidence="3">
    <location>
        <begin position="75"/>
        <end position="108"/>
    </location>
</feature>
<dbReference type="GO" id="GO:0006506">
    <property type="term" value="P:GPI anchor biosynthetic process"/>
    <property type="evidence" value="ECO:0007669"/>
    <property type="project" value="UniProtKB-UniPathway"/>
</dbReference>
<dbReference type="InterPro" id="IPR024078">
    <property type="entry name" value="LmbE-like_dom_sf"/>
</dbReference>
<dbReference type="STRING" id="94643.A0A2A9M5H8"/>
<name>A0A2A9M5H8_BESBE</name>
<accession>A0A2A9M5H8</accession>
<dbReference type="VEuPathDB" id="ToxoDB:BESB_084140"/>
<dbReference type="UniPathway" id="UPA00196"/>
<dbReference type="PANTHER" id="PTHR12993">
    <property type="entry name" value="N-ACETYLGLUCOSAMINYL-PHOSPHATIDYLINOSITOL DE-N-ACETYLASE-RELATED"/>
    <property type="match status" value="1"/>
</dbReference>
<dbReference type="Pfam" id="PF02585">
    <property type="entry name" value="PIG-L"/>
    <property type="match status" value="1"/>
</dbReference>
<evidence type="ECO:0000313" key="5">
    <source>
        <dbReference type="Proteomes" id="UP000224006"/>
    </source>
</evidence>
<reference evidence="4 5" key="1">
    <citation type="submission" date="2017-09" db="EMBL/GenBank/DDBJ databases">
        <title>Genome sequencing of Besnoitia besnoiti strain Bb-Ger1.</title>
        <authorList>
            <person name="Schares G."/>
            <person name="Venepally P."/>
            <person name="Lorenzi H.A."/>
        </authorList>
    </citation>
    <scope>NUCLEOTIDE SEQUENCE [LARGE SCALE GENOMIC DNA]</scope>
    <source>
        <strain evidence="4 5">Bb-Ger1</strain>
    </source>
</reference>
<comment type="similarity">
    <text evidence="1">Belongs to the PIGL family.</text>
</comment>
<sequence>MERIQRRLARHSRVAASPASGFSGMQSVADLLLVLVPLFSVAVSLLSTLLHAQVSHSKRFLRVLLNARAEDASDAAEIKQPKAAEGNKERRAGEGGRGDVCAEKDDAPAENDKHRVALVVAHPDDEVMFYSPTLSLLRDFPERVEVFLLCLSTGNADGRGPVRAKEILAAADVLSVGRERVTLVDETTLQDGWQTWPAERVADLVAEFVADKDISTIFTFDASGVSSHPNHISVYDGVRLLWDRQRGRAPAQKSEAIRASSQKEENGEQGATKRTRRKHTAAEDAKEAAETPRRQTEVYVLRSHGLLRKYSGVLDVVAATMECRNLPNRIVAVKLTPFLSIRGMCAHWSQFVWFRWFFVFFSSYTYANVFDKLVAAE</sequence>
<evidence type="ECO:0000256" key="3">
    <source>
        <dbReference type="SAM" id="MobiDB-lite"/>
    </source>
</evidence>
<dbReference type="Gene3D" id="3.40.50.10320">
    <property type="entry name" value="LmbE-like"/>
    <property type="match status" value="1"/>
</dbReference>
<protein>
    <recommendedName>
        <fullName evidence="2">N-acetylglucosaminylphosphatidylinositol deacetylase</fullName>
        <ecNumber evidence="2">3.5.1.89</ecNumber>
    </recommendedName>
</protein>
<dbReference type="EC" id="3.5.1.89" evidence="2"/>
<dbReference type="EMBL" id="NWUJ01000009">
    <property type="protein sequence ID" value="PFH33215.1"/>
    <property type="molecule type" value="Genomic_DNA"/>
</dbReference>
<dbReference type="GeneID" id="40313340"/>
<comment type="caution">
    <text evidence="4">The sequence shown here is derived from an EMBL/GenBank/DDBJ whole genome shotgun (WGS) entry which is preliminary data.</text>
</comment>